<evidence type="ECO:0000313" key="8">
    <source>
        <dbReference type="Proteomes" id="UP001372834"/>
    </source>
</evidence>
<dbReference type="GO" id="GO:0021952">
    <property type="term" value="P:central nervous system projection neuron axonogenesis"/>
    <property type="evidence" value="ECO:0007669"/>
    <property type="project" value="TreeGrafter"/>
</dbReference>
<dbReference type="InterPro" id="IPR011990">
    <property type="entry name" value="TPR-like_helical_dom_sf"/>
</dbReference>
<evidence type="ECO:0000256" key="1">
    <source>
        <dbReference type="ARBA" id="ARBA00004245"/>
    </source>
</evidence>
<proteinExistence type="inferred from homology"/>
<dbReference type="Pfam" id="PF12309">
    <property type="entry name" value="KBP_C"/>
    <property type="match status" value="2"/>
</dbReference>
<keyword evidence="4" id="KW-0963">Cytoplasm</keyword>
<dbReference type="GO" id="GO:0000226">
    <property type="term" value="P:microtubule cytoskeleton organization"/>
    <property type="evidence" value="ECO:0007669"/>
    <property type="project" value="TreeGrafter"/>
</dbReference>
<dbReference type="PANTHER" id="PTHR46321">
    <property type="entry name" value="KIF1-BINDING PROTEIN"/>
    <property type="match status" value="1"/>
</dbReference>
<evidence type="ECO:0000256" key="6">
    <source>
        <dbReference type="SAM" id="MobiDB-lite"/>
    </source>
</evidence>
<evidence type="ECO:0000256" key="2">
    <source>
        <dbReference type="ARBA" id="ARBA00010305"/>
    </source>
</evidence>
<reference evidence="7 8" key="1">
    <citation type="submission" date="2023-10" db="EMBL/GenBank/DDBJ databases">
        <title>Genomes of two closely related lineages of the louse Polyplax serrata with different host specificities.</title>
        <authorList>
            <person name="Martinu J."/>
            <person name="Tarabai H."/>
            <person name="Stefka J."/>
            <person name="Hypsa V."/>
        </authorList>
    </citation>
    <scope>NUCLEOTIDE SEQUENCE [LARGE SCALE GENOMIC DNA]</scope>
    <source>
        <strain evidence="7">HR10_N</strain>
    </source>
</reference>
<accession>A0AAN8P6H3</accession>
<sequence>MDIKTFETLHEQYESLKATIKSDKMGSETEPGWDHSPAKRVLNKMLETIRKCLNNTDKNSKQHFRLLAMQGALYYQHAKVLVHFNQTELAQDVLKTCIDFLKDSILVSEITFLGLRVLNHYCYLLTKCGELGKAQEFLELAERKYLELKESGDIGSLPLYSNDDLFKGTPELTPNKEINEKLEKLVTNNLQMLGFVHNKQGDLDKFAVYHHQVLKRQLDMREGDATVWAMKTARLGYFFLTRNKFAQARHHLAAACYVLSQYENTLKTLETTDLVLSKWDELNHRYADIAKCWVRYGLFLFNASKMKLVSAFYGDTSTYLDNTWTNPFDNFIYGCNGSEENDNGVWQGSERKSRGEGLQNTLGSATVKDLENCTGKTENPDKKDSTRVRSTGLDVLFENTYLPNMSQCEDDTNDRNSDQTSQRGNSEETKAESEGKKFPETDELNFRFPNLDLNCFENCVSSNYVDSVQSARTLFLFTHSWLKKSKLFYPLKDHPMEYVNVILDLSELYRYLAFYEDDIENQYSVQKRRADTLETLSTVLKEVRPQCYLAISIELFRELAEIHLELMGLNLRRLYLSHPEPSKTEDAKGTSGQAYANISDYLFHKMDAVADVHRRLYRFGEVMGHGALGDFETGYSRSGFDGDMPDAGAHDLFDSYQATANAKLFS</sequence>
<dbReference type="Gene3D" id="1.25.40.10">
    <property type="entry name" value="Tetratricopeptide repeat domain"/>
    <property type="match status" value="1"/>
</dbReference>
<comment type="similarity">
    <text evidence="2">Belongs to the KIF-binding protein family.</text>
</comment>
<name>A0AAN8P6H3_POLSC</name>
<evidence type="ECO:0000256" key="5">
    <source>
        <dbReference type="ARBA" id="ARBA00023212"/>
    </source>
</evidence>
<feature type="compositionally biased region" description="Basic and acidic residues" evidence="6">
    <location>
        <begin position="378"/>
        <end position="387"/>
    </location>
</feature>
<evidence type="ECO:0000256" key="4">
    <source>
        <dbReference type="ARBA" id="ARBA00022490"/>
    </source>
</evidence>
<dbReference type="EMBL" id="JAWJWE010000004">
    <property type="protein sequence ID" value="KAK6636029.1"/>
    <property type="molecule type" value="Genomic_DNA"/>
</dbReference>
<dbReference type="AlphaFoldDB" id="A0AAN8P6H3"/>
<gene>
    <name evidence="7" type="ORF">RUM43_009681</name>
</gene>
<comment type="subcellular location">
    <subcellularLocation>
        <location evidence="1">Cytoplasm</location>
        <location evidence="1">Cytoskeleton</location>
    </subcellularLocation>
</comment>
<dbReference type="Proteomes" id="UP001372834">
    <property type="component" value="Unassembled WGS sequence"/>
</dbReference>
<keyword evidence="5" id="KW-0206">Cytoskeleton</keyword>
<evidence type="ECO:0000256" key="3">
    <source>
        <dbReference type="ARBA" id="ARBA00016840"/>
    </source>
</evidence>
<dbReference type="GO" id="GO:0005856">
    <property type="term" value="C:cytoskeleton"/>
    <property type="evidence" value="ECO:0007669"/>
    <property type="project" value="UniProtKB-SubCell"/>
</dbReference>
<protein>
    <recommendedName>
        <fullName evidence="3">KIF-binding protein</fullName>
    </recommendedName>
</protein>
<dbReference type="GO" id="GO:1990535">
    <property type="term" value="P:neuron projection maintenance"/>
    <property type="evidence" value="ECO:0007669"/>
    <property type="project" value="TreeGrafter"/>
</dbReference>
<comment type="caution">
    <text evidence="7">The sequence shown here is derived from an EMBL/GenBank/DDBJ whole genome shotgun (WGS) entry which is preliminary data.</text>
</comment>
<dbReference type="PANTHER" id="PTHR46321:SF1">
    <property type="entry name" value="KIF-BINDING PROTEIN"/>
    <property type="match status" value="1"/>
</dbReference>
<feature type="region of interest" description="Disordered" evidence="6">
    <location>
        <begin position="404"/>
        <end position="438"/>
    </location>
</feature>
<dbReference type="InterPro" id="IPR022083">
    <property type="entry name" value="KBP"/>
</dbReference>
<feature type="compositionally biased region" description="Basic and acidic residues" evidence="6">
    <location>
        <begin position="425"/>
        <end position="438"/>
    </location>
</feature>
<organism evidence="7 8">
    <name type="scientific">Polyplax serrata</name>
    <name type="common">Common mouse louse</name>
    <dbReference type="NCBI Taxonomy" id="468196"/>
    <lineage>
        <taxon>Eukaryota</taxon>
        <taxon>Metazoa</taxon>
        <taxon>Ecdysozoa</taxon>
        <taxon>Arthropoda</taxon>
        <taxon>Hexapoda</taxon>
        <taxon>Insecta</taxon>
        <taxon>Pterygota</taxon>
        <taxon>Neoptera</taxon>
        <taxon>Paraneoptera</taxon>
        <taxon>Psocodea</taxon>
        <taxon>Troctomorpha</taxon>
        <taxon>Phthiraptera</taxon>
        <taxon>Anoplura</taxon>
        <taxon>Polyplacidae</taxon>
        <taxon>Polyplax</taxon>
    </lineage>
</organism>
<evidence type="ECO:0000313" key="7">
    <source>
        <dbReference type="EMBL" id="KAK6636029.1"/>
    </source>
</evidence>
<feature type="region of interest" description="Disordered" evidence="6">
    <location>
        <begin position="369"/>
        <end position="389"/>
    </location>
</feature>